<dbReference type="InterPro" id="IPR043129">
    <property type="entry name" value="ATPase_NBD"/>
</dbReference>
<name>A0A895XUP5_9ACTN</name>
<evidence type="ECO:0000313" key="2">
    <source>
        <dbReference type="Proteomes" id="UP000662939"/>
    </source>
</evidence>
<accession>A0A895XUP5</accession>
<dbReference type="PIRSF" id="PIRSF004729">
    <property type="entry name" value="MutL"/>
    <property type="match status" value="1"/>
</dbReference>
<gene>
    <name evidence="1" type="ORF">JQS30_07355</name>
</gene>
<dbReference type="NCBIfam" id="TIGR01319">
    <property type="entry name" value="glmL_fam"/>
    <property type="match status" value="1"/>
</dbReference>
<dbReference type="Proteomes" id="UP000662939">
    <property type="component" value="Chromosome"/>
</dbReference>
<dbReference type="EMBL" id="CP070496">
    <property type="protein sequence ID" value="QSB06999.1"/>
    <property type="molecule type" value="Genomic_DNA"/>
</dbReference>
<dbReference type="AlphaFoldDB" id="A0A895XUP5"/>
<keyword evidence="2" id="KW-1185">Reference proteome</keyword>
<proteinExistence type="predicted"/>
<dbReference type="Pfam" id="PF13941">
    <property type="entry name" value="MutL"/>
    <property type="match status" value="1"/>
</dbReference>
<sequence>MFVCVDVGSTYTKAAAVDVDTGELLATASTQTTLATDVMDGLRHVAGEVSAEARVADTLVCSSAGGGLKLGVIGNEPLVTARAAYRAGLSAGARVAHVCAGQLDADDFATLATAEPDVILLAGGTNGGDASVLLEHTDALAAATKNHAQLRVPVVVAGNADVADEVRTKLQTAGLPVRCVDNVLPKIGHLTPGPARLALRETFLQHVIAGKELSAGDDFVSLVRAATPDAVLAGVELLADTANTDLLVVDVGGATTDVYSVLTPDAELEGPRAEVAGTAWRSRTVEGDLGVRHTATGIVEAAQDEDLLQPDEADTLTTAARYRYDNPEYRADTDAERAVDARLTSLAAGIAVRRHARGERIGGPSEPLRGSKDLAAVDLVIGSGGVLRGNPVAALGWLRSSVCNDTAGGFRPARDAKVAVDANYVLAPAGLIATAGHTETAQRLLHHERGSWNDYGSFQEKPVT</sequence>
<evidence type="ECO:0000313" key="1">
    <source>
        <dbReference type="EMBL" id="QSB06999.1"/>
    </source>
</evidence>
<organism evidence="1 2">
    <name type="scientific">Natronoglycomyces albus</name>
    <dbReference type="NCBI Taxonomy" id="2811108"/>
    <lineage>
        <taxon>Bacteria</taxon>
        <taxon>Bacillati</taxon>
        <taxon>Actinomycetota</taxon>
        <taxon>Actinomycetes</taxon>
        <taxon>Glycomycetales</taxon>
        <taxon>Glycomycetaceae</taxon>
        <taxon>Natronoglycomyces</taxon>
    </lineage>
</organism>
<dbReference type="SUPFAM" id="SSF53067">
    <property type="entry name" value="Actin-like ATPase domain"/>
    <property type="match status" value="1"/>
</dbReference>
<dbReference type="InterPro" id="IPR006230">
    <property type="entry name" value="MutL"/>
</dbReference>
<reference evidence="1" key="1">
    <citation type="submission" date="2021-02" db="EMBL/GenBank/DDBJ databases">
        <title>Natronoglycomyces albus gen. nov., sp. nov, a haloalkaliphilic actinobacterium from a soda solonchak soil.</title>
        <authorList>
            <person name="Sorokin D.Y."/>
            <person name="Khijniak T.V."/>
            <person name="Zakharycheva A.P."/>
            <person name="Boueva O.V."/>
            <person name="Ariskina E.V."/>
            <person name="Hahnke R.L."/>
            <person name="Bunk B."/>
            <person name="Sproer C."/>
            <person name="Schumann P."/>
            <person name="Evtushenko L.I."/>
            <person name="Kublanov I.V."/>
        </authorList>
    </citation>
    <scope>NUCLEOTIDE SEQUENCE</scope>
    <source>
        <strain evidence="1">DSM 106290</strain>
    </source>
</reference>
<dbReference type="KEGG" id="nav:JQS30_07355"/>
<protein>
    <submittedName>
        <fullName evidence="1">Glutamate mutase L</fullName>
    </submittedName>
</protein>